<dbReference type="CDD" id="cd02440">
    <property type="entry name" value="AdoMet_MTases"/>
    <property type="match status" value="1"/>
</dbReference>
<dbReference type="Proteomes" id="UP000041254">
    <property type="component" value="Unassembled WGS sequence"/>
</dbReference>
<dbReference type="VEuPathDB" id="CryptoDB:Vbra_20869"/>
<organism evidence="2 3">
    <name type="scientific">Vitrella brassicaformis (strain CCMP3155)</name>
    <dbReference type="NCBI Taxonomy" id="1169540"/>
    <lineage>
        <taxon>Eukaryota</taxon>
        <taxon>Sar</taxon>
        <taxon>Alveolata</taxon>
        <taxon>Colpodellida</taxon>
        <taxon>Vitrellaceae</taxon>
        <taxon>Vitrella</taxon>
    </lineage>
</organism>
<dbReference type="InParanoid" id="A0A0G4ETU7"/>
<dbReference type="InterPro" id="IPR029063">
    <property type="entry name" value="SAM-dependent_MTases_sf"/>
</dbReference>
<accession>A0A0G4ETU7</accession>
<dbReference type="AlphaFoldDB" id="A0A0G4ETU7"/>
<proteinExistence type="predicted"/>
<name>A0A0G4ETU7_VITBC</name>
<dbReference type="EMBL" id="CDMY01000310">
    <property type="protein sequence ID" value="CEM01804.1"/>
    <property type="molecule type" value="Genomic_DNA"/>
</dbReference>
<gene>
    <name evidence="2" type="ORF">Vbra_20869</name>
</gene>
<evidence type="ECO:0000313" key="3">
    <source>
        <dbReference type="Proteomes" id="UP000041254"/>
    </source>
</evidence>
<sequence>MQSCADPVEAYDDPLFSRCYDRMVAALPKSLEVGKDVQLAATLLPEGGARILDVAAGSGRVAFGLASHFPNRPLEINLLDASQEMLSRAREQEPPHTACRFSYMHGDMSDLGKILADAPRFDLIILTAGSIHHLLEEGERKGLFEGLAQLVEPQRGRLLLTRLADEEIICAEETADATVQLAPGVTKRILRQEKQECSNGDAVVHTEFEVSEQGEEEQGSRVSWTLRTIRPEDLAAAATAHGLLLVRRASGFESAMSGNTLDVPDRDSTVFVFSIA</sequence>
<dbReference type="OrthoDB" id="6770063at2759"/>
<dbReference type="InterPro" id="IPR041698">
    <property type="entry name" value="Methyltransf_25"/>
</dbReference>
<evidence type="ECO:0000259" key="1">
    <source>
        <dbReference type="Pfam" id="PF13649"/>
    </source>
</evidence>
<reference evidence="2 3" key="1">
    <citation type="submission" date="2014-11" db="EMBL/GenBank/DDBJ databases">
        <authorList>
            <person name="Zhu J."/>
            <person name="Qi W."/>
            <person name="Song R."/>
        </authorList>
    </citation>
    <scope>NUCLEOTIDE SEQUENCE [LARGE SCALE GENOMIC DNA]</scope>
</reference>
<evidence type="ECO:0000313" key="2">
    <source>
        <dbReference type="EMBL" id="CEM01804.1"/>
    </source>
</evidence>
<dbReference type="Pfam" id="PF13649">
    <property type="entry name" value="Methyltransf_25"/>
    <property type="match status" value="1"/>
</dbReference>
<dbReference type="SUPFAM" id="SSF53335">
    <property type="entry name" value="S-adenosyl-L-methionine-dependent methyltransferases"/>
    <property type="match status" value="1"/>
</dbReference>
<keyword evidence="3" id="KW-1185">Reference proteome</keyword>
<protein>
    <recommendedName>
        <fullName evidence="1">Methyltransferase domain-containing protein</fullName>
    </recommendedName>
</protein>
<dbReference type="Gene3D" id="3.40.50.150">
    <property type="entry name" value="Vaccinia Virus protein VP39"/>
    <property type="match status" value="1"/>
</dbReference>
<feature type="domain" description="Methyltransferase" evidence="1">
    <location>
        <begin position="51"/>
        <end position="153"/>
    </location>
</feature>